<feature type="domain" description="Terpene synthase N-terminal" evidence="4">
    <location>
        <begin position="33"/>
        <end position="107"/>
    </location>
</feature>
<evidence type="ECO:0000256" key="2">
    <source>
        <dbReference type="ARBA" id="ARBA00022842"/>
    </source>
</evidence>
<protein>
    <recommendedName>
        <fullName evidence="4">Terpene synthase N-terminal domain-containing protein</fullName>
    </recommendedName>
</protein>
<dbReference type="InterPro" id="IPR050148">
    <property type="entry name" value="Terpene_synthase-like"/>
</dbReference>
<sequence length="107" mass="12184">MGQLPDNYIFLDIKCMAMPVQGGSEGLHEWRLEEARHLIEKAGKGSLESLVMVDALQRLGIAYHFEEETQILLQEQLHISTYDGHPSRSSNSLYEAALCFRHLRQEG</sequence>
<evidence type="ECO:0000313" key="6">
    <source>
        <dbReference type="EMBL" id="PKI33920.1"/>
    </source>
</evidence>
<comment type="cofactor">
    <cofactor evidence="1">
        <name>Mg(2+)</name>
        <dbReference type="ChEBI" id="CHEBI:18420"/>
    </cofactor>
</comment>
<dbReference type="AlphaFoldDB" id="A0A2I0HR40"/>
<proteinExistence type="predicted"/>
<keyword evidence="2" id="KW-0460">Magnesium</keyword>
<dbReference type="GO" id="GO:0016114">
    <property type="term" value="P:terpenoid biosynthetic process"/>
    <property type="evidence" value="ECO:0007669"/>
    <property type="project" value="InterPro"/>
</dbReference>
<dbReference type="InterPro" id="IPR008930">
    <property type="entry name" value="Terpenoid_cyclase/PrenylTrfase"/>
</dbReference>
<keyword evidence="3" id="KW-0456">Lyase</keyword>
<evidence type="ECO:0000313" key="7">
    <source>
        <dbReference type="Proteomes" id="UP000233551"/>
    </source>
</evidence>
<dbReference type="PANTHER" id="PTHR31225">
    <property type="entry name" value="OS04G0344100 PROTEIN-RELATED"/>
    <property type="match status" value="1"/>
</dbReference>
<comment type="caution">
    <text evidence="6">The sequence shown here is derived from an EMBL/GenBank/DDBJ whole genome shotgun (WGS) entry which is preliminary data.</text>
</comment>
<dbReference type="InterPro" id="IPR001906">
    <property type="entry name" value="Terpene_synth_N"/>
</dbReference>
<dbReference type="STRING" id="22663.A0A2I0HR40"/>
<dbReference type="EMBL" id="PGOL01006235">
    <property type="protein sequence ID" value="PKI33920.1"/>
    <property type="molecule type" value="Genomic_DNA"/>
</dbReference>
<dbReference type="Pfam" id="PF01397">
    <property type="entry name" value="Terpene_synth"/>
    <property type="match status" value="1"/>
</dbReference>
<dbReference type="PANTHER" id="PTHR31225:SF0">
    <property type="entry name" value="S-(+)-LINALOOL SYNTHASE, CHLOROPLASTIC"/>
    <property type="match status" value="1"/>
</dbReference>
<evidence type="ECO:0000313" key="5">
    <source>
        <dbReference type="EMBL" id="PKI33919.1"/>
    </source>
</evidence>
<dbReference type="SUPFAM" id="SSF48239">
    <property type="entry name" value="Terpenoid cyclases/Protein prenyltransferases"/>
    <property type="match status" value="1"/>
</dbReference>
<name>A0A2I0HR40_PUNGR</name>
<organism evidence="6 7">
    <name type="scientific">Punica granatum</name>
    <name type="common">Pomegranate</name>
    <dbReference type="NCBI Taxonomy" id="22663"/>
    <lineage>
        <taxon>Eukaryota</taxon>
        <taxon>Viridiplantae</taxon>
        <taxon>Streptophyta</taxon>
        <taxon>Embryophyta</taxon>
        <taxon>Tracheophyta</taxon>
        <taxon>Spermatophyta</taxon>
        <taxon>Magnoliopsida</taxon>
        <taxon>eudicotyledons</taxon>
        <taxon>Gunneridae</taxon>
        <taxon>Pentapetalae</taxon>
        <taxon>rosids</taxon>
        <taxon>malvids</taxon>
        <taxon>Myrtales</taxon>
        <taxon>Lythraceae</taxon>
        <taxon>Punica</taxon>
    </lineage>
</organism>
<evidence type="ECO:0000256" key="1">
    <source>
        <dbReference type="ARBA" id="ARBA00001946"/>
    </source>
</evidence>
<reference evidence="6 7" key="1">
    <citation type="submission" date="2017-11" db="EMBL/GenBank/DDBJ databases">
        <title>De-novo sequencing of pomegranate (Punica granatum L.) genome.</title>
        <authorList>
            <person name="Akparov Z."/>
            <person name="Amiraslanov A."/>
            <person name="Hajiyeva S."/>
            <person name="Abbasov M."/>
            <person name="Kaur K."/>
            <person name="Hamwieh A."/>
            <person name="Solovyev V."/>
            <person name="Salamov A."/>
            <person name="Braich B."/>
            <person name="Kosarev P."/>
            <person name="Mahmoud A."/>
            <person name="Hajiyev E."/>
            <person name="Babayeva S."/>
            <person name="Izzatullayeva V."/>
            <person name="Mammadov A."/>
            <person name="Mammadov A."/>
            <person name="Sharifova S."/>
            <person name="Ojaghi J."/>
            <person name="Eynullazada K."/>
            <person name="Bayramov B."/>
            <person name="Abdulazimova A."/>
            <person name="Shahmuradov I."/>
        </authorList>
    </citation>
    <scope>NUCLEOTIDE SEQUENCE [LARGE SCALE GENOMIC DNA]</scope>
    <source>
        <strain evidence="6">AG2017</strain>
        <strain evidence="7">cv. AG2017</strain>
        <tissue evidence="6">Leaf</tissue>
    </source>
</reference>
<evidence type="ECO:0000259" key="4">
    <source>
        <dbReference type="Pfam" id="PF01397"/>
    </source>
</evidence>
<keyword evidence="7" id="KW-1185">Reference proteome</keyword>
<dbReference type="Proteomes" id="UP000233551">
    <property type="component" value="Unassembled WGS sequence"/>
</dbReference>
<dbReference type="InterPro" id="IPR036965">
    <property type="entry name" value="Terpene_synth_N_sf"/>
</dbReference>
<dbReference type="Gene3D" id="1.50.10.130">
    <property type="entry name" value="Terpene synthase, N-terminal domain"/>
    <property type="match status" value="1"/>
</dbReference>
<evidence type="ECO:0000256" key="3">
    <source>
        <dbReference type="ARBA" id="ARBA00023239"/>
    </source>
</evidence>
<accession>A0A2I0HR40</accession>
<dbReference type="GO" id="GO:0010333">
    <property type="term" value="F:terpene synthase activity"/>
    <property type="evidence" value="ECO:0007669"/>
    <property type="project" value="InterPro"/>
</dbReference>
<gene>
    <name evidence="6" type="ORF">CRG98_045689</name>
    <name evidence="5" type="ORF">CRG98_045690</name>
</gene>
<dbReference type="EMBL" id="PGOL01006236">
    <property type="protein sequence ID" value="PKI33919.1"/>
    <property type="molecule type" value="Genomic_DNA"/>
</dbReference>